<dbReference type="InterPro" id="IPR006680">
    <property type="entry name" value="Amidohydro-rel"/>
</dbReference>
<dbReference type="InterPro" id="IPR032466">
    <property type="entry name" value="Metal_Hydrolase"/>
</dbReference>
<keyword evidence="4" id="KW-1185">Reference proteome</keyword>
<dbReference type="Proteomes" id="UP000275401">
    <property type="component" value="Unassembled WGS sequence"/>
</dbReference>
<dbReference type="AlphaFoldDB" id="A0A3M8WDN2"/>
<accession>A0A3M8WDN2</accession>
<dbReference type="EMBL" id="RIBZ01000167">
    <property type="protein sequence ID" value="RNG28208.1"/>
    <property type="molecule type" value="Genomic_DNA"/>
</dbReference>
<evidence type="ECO:0000259" key="2">
    <source>
        <dbReference type="Pfam" id="PF04909"/>
    </source>
</evidence>
<evidence type="ECO:0000313" key="4">
    <source>
        <dbReference type="Proteomes" id="UP000275401"/>
    </source>
</evidence>
<protein>
    <submittedName>
        <fullName evidence="3">Amidohydrolase</fullName>
    </submittedName>
</protein>
<evidence type="ECO:0000313" key="3">
    <source>
        <dbReference type="EMBL" id="RNG28208.1"/>
    </source>
</evidence>
<evidence type="ECO:0000256" key="1">
    <source>
        <dbReference type="ARBA" id="ARBA00038310"/>
    </source>
</evidence>
<comment type="caution">
    <text evidence="3">The sequence shown here is derived from an EMBL/GenBank/DDBJ whole genome shotgun (WGS) entry which is preliminary data.</text>
</comment>
<dbReference type="PANTHER" id="PTHR43569">
    <property type="entry name" value="AMIDOHYDROLASE"/>
    <property type="match status" value="1"/>
</dbReference>
<reference evidence="3 4" key="1">
    <citation type="submission" date="2018-11" db="EMBL/GenBank/DDBJ databases">
        <title>The Potential of Streptomyces as Biocontrol Agents against the Tomato grey mould, Botrytis cinerea (Gray mold) Frontiers in Microbiology.</title>
        <authorList>
            <person name="Li D."/>
        </authorList>
    </citation>
    <scope>NUCLEOTIDE SEQUENCE [LARGE SCALE GENOMIC DNA]</scope>
    <source>
        <strain evidence="3 4">NEAU-LD23</strain>
    </source>
</reference>
<dbReference type="Gene3D" id="3.20.20.140">
    <property type="entry name" value="Metal-dependent hydrolases"/>
    <property type="match status" value="1"/>
</dbReference>
<dbReference type="SUPFAM" id="SSF51556">
    <property type="entry name" value="Metallo-dependent hydrolases"/>
    <property type="match status" value="1"/>
</dbReference>
<comment type="similarity">
    <text evidence="1">Belongs to the metallo-dependent hydrolases superfamily.</text>
</comment>
<feature type="domain" description="Amidohydrolase-related" evidence="2">
    <location>
        <begin position="19"/>
        <end position="310"/>
    </location>
</feature>
<proteinExistence type="inferred from homology"/>
<gene>
    <name evidence="3" type="ORF">EEJ42_12570</name>
</gene>
<organism evidence="3 4">
    <name type="scientific">Streptomyces botrytidirepellens</name>
    <dbReference type="NCBI Taxonomy" id="2486417"/>
    <lineage>
        <taxon>Bacteria</taxon>
        <taxon>Bacillati</taxon>
        <taxon>Actinomycetota</taxon>
        <taxon>Actinomycetes</taxon>
        <taxon>Kitasatosporales</taxon>
        <taxon>Streptomycetaceae</taxon>
        <taxon>Streptomyces</taxon>
    </lineage>
</organism>
<dbReference type="Pfam" id="PF04909">
    <property type="entry name" value="Amidohydro_2"/>
    <property type="match status" value="1"/>
</dbReference>
<dbReference type="InterPro" id="IPR052350">
    <property type="entry name" value="Metallo-dep_Lactonases"/>
</dbReference>
<name>A0A3M8WDN2_9ACTN</name>
<dbReference type="GO" id="GO:0016787">
    <property type="term" value="F:hydrolase activity"/>
    <property type="evidence" value="ECO:0007669"/>
    <property type="project" value="UniProtKB-KW"/>
</dbReference>
<sequence>MSGGPHREAEQRLPDFPVVDAHHHLCNLSQHSYPWLERPVEQGFPYHGDDRPIRRDYLVADYLDDVGGIDLIGSVHIENGAADPRRETAWLADVMRAAPIPSALVAKVDLLADSAAEDLEWQAAQPGVRGIRQILSWHPDPVYTHTSRPDIIEDPSWLTNFSRLAALGLSFDLQIYPHQMEQAVVLARTFPDVRIILDHAGMPISRTEPGLDHWREQMRRLARCENVVCKISGIGTQDHDWTVDSIRPIVLGAVEAFGPDRTMFASNFPVDRLYSSFTRLYAAFSELTAAFSAEERDQLFASTATEVYRLGPVTGLPLCRRRTRRGGHPRRRTM</sequence>
<dbReference type="PANTHER" id="PTHR43569:SF1">
    <property type="entry name" value="BLL3371 PROTEIN"/>
    <property type="match status" value="1"/>
</dbReference>
<dbReference type="RefSeq" id="WP_123100030.1">
    <property type="nucleotide sequence ID" value="NZ_RIBZ01000167.1"/>
</dbReference>
<keyword evidence="3" id="KW-0378">Hydrolase</keyword>